<organism evidence="5 6">
    <name type="scientific">Akkermansia biwaensis</name>
    <dbReference type="NCBI Taxonomy" id="2946555"/>
    <lineage>
        <taxon>Bacteria</taxon>
        <taxon>Pseudomonadati</taxon>
        <taxon>Verrucomicrobiota</taxon>
        <taxon>Verrucomicrobiia</taxon>
        <taxon>Verrucomicrobiales</taxon>
        <taxon>Akkermansiaceae</taxon>
        <taxon>Akkermansia</taxon>
    </lineage>
</organism>
<dbReference type="RefSeq" id="WP_265145558.1">
    <property type="nucleotide sequence ID" value="NZ_AP025943.1"/>
</dbReference>
<dbReference type="PROSITE" id="PS50297">
    <property type="entry name" value="ANK_REP_REGION"/>
    <property type="match status" value="1"/>
</dbReference>
<dbReference type="InterPro" id="IPR002110">
    <property type="entry name" value="Ankyrin_rpt"/>
</dbReference>
<keyword evidence="6" id="KW-1185">Reference proteome</keyword>
<keyword evidence="2 3" id="KW-0040">ANK repeat</keyword>
<evidence type="ECO:0000256" key="4">
    <source>
        <dbReference type="SAM" id="SignalP"/>
    </source>
</evidence>
<evidence type="ECO:0000313" key="5">
    <source>
        <dbReference type="EMBL" id="BDL42581.1"/>
    </source>
</evidence>
<dbReference type="Pfam" id="PF12796">
    <property type="entry name" value="Ank_2"/>
    <property type="match status" value="1"/>
</dbReference>
<name>A0ABN6QDH5_9BACT</name>
<dbReference type="Proteomes" id="UP001062263">
    <property type="component" value="Chromosome"/>
</dbReference>
<dbReference type="PROSITE" id="PS50088">
    <property type="entry name" value="ANK_REPEAT"/>
    <property type="match status" value="1"/>
</dbReference>
<gene>
    <name evidence="5" type="ORF">Abiwalacus_01550</name>
</gene>
<feature type="signal peptide" evidence="4">
    <location>
        <begin position="1"/>
        <end position="18"/>
    </location>
</feature>
<dbReference type="PANTHER" id="PTHR24171:SF9">
    <property type="entry name" value="ANKYRIN REPEAT DOMAIN-CONTAINING PROTEIN 39"/>
    <property type="match status" value="1"/>
</dbReference>
<reference evidence="5" key="1">
    <citation type="submission" date="2022-06" db="EMBL/GenBank/DDBJ databases">
        <title>Akkermansia biwalacus sp. nov., an anaerobic mucin-degrading bacterium isolated from human intestine.</title>
        <authorList>
            <person name="Kobayashi Y."/>
            <person name="Inoue S."/>
            <person name="Kawahara T."/>
            <person name="Kohda N."/>
        </authorList>
    </citation>
    <scope>NUCLEOTIDE SEQUENCE</scope>
    <source>
        <strain evidence="5">WON2089</strain>
    </source>
</reference>
<keyword evidence="1" id="KW-0677">Repeat</keyword>
<evidence type="ECO:0000256" key="2">
    <source>
        <dbReference type="ARBA" id="ARBA00023043"/>
    </source>
</evidence>
<evidence type="ECO:0000313" key="6">
    <source>
        <dbReference type="Proteomes" id="UP001062263"/>
    </source>
</evidence>
<evidence type="ECO:0008006" key="7">
    <source>
        <dbReference type="Google" id="ProtNLM"/>
    </source>
</evidence>
<feature type="chain" id="PRO_5047399270" description="Ankyrin repeat domain-containing protein" evidence="4">
    <location>
        <begin position="19"/>
        <end position="213"/>
    </location>
</feature>
<evidence type="ECO:0000256" key="1">
    <source>
        <dbReference type="ARBA" id="ARBA00022737"/>
    </source>
</evidence>
<accession>A0ABN6QDH5</accession>
<sequence length="213" mass="22382">MKLMNICCVALFPLVAWGAGASSGNAVQAAPDAVKPATYEKACQIVEEWIDQIAGKGALPSNKLSNLQQALKALSQGADIHGREGRRALMASAALGRKDIFDFLLGRGAVPGKGEKLNALFREAVCGKNAAIAEWLFKQGADVNSAGQMGSTPLMLAACRNDRAMVDLLLGWKADPDAVNEQGETAADYALGSGCRELGQYLKSNMKGKGADK</sequence>
<feature type="repeat" description="ANK" evidence="3">
    <location>
        <begin position="149"/>
        <end position="181"/>
    </location>
</feature>
<evidence type="ECO:0000256" key="3">
    <source>
        <dbReference type="PROSITE-ProRule" id="PRU00023"/>
    </source>
</evidence>
<protein>
    <recommendedName>
        <fullName evidence="7">Ankyrin repeat domain-containing protein</fullName>
    </recommendedName>
</protein>
<proteinExistence type="predicted"/>
<dbReference type="Gene3D" id="1.25.40.20">
    <property type="entry name" value="Ankyrin repeat-containing domain"/>
    <property type="match status" value="1"/>
</dbReference>
<dbReference type="SUPFAM" id="SSF48403">
    <property type="entry name" value="Ankyrin repeat"/>
    <property type="match status" value="1"/>
</dbReference>
<dbReference type="EMBL" id="AP025943">
    <property type="protein sequence ID" value="BDL42581.1"/>
    <property type="molecule type" value="Genomic_DNA"/>
</dbReference>
<dbReference type="InterPro" id="IPR036770">
    <property type="entry name" value="Ankyrin_rpt-contain_sf"/>
</dbReference>
<keyword evidence="4" id="KW-0732">Signal</keyword>
<dbReference type="PANTHER" id="PTHR24171">
    <property type="entry name" value="ANKYRIN REPEAT DOMAIN-CONTAINING PROTEIN 39-RELATED"/>
    <property type="match status" value="1"/>
</dbReference>
<dbReference type="SMART" id="SM00248">
    <property type="entry name" value="ANK"/>
    <property type="match status" value="3"/>
</dbReference>